<gene>
    <name evidence="2" type="ORF">GCM10010521_00870</name>
</gene>
<comment type="caution">
    <text evidence="2">The sequence shown here is derived from an EMBL/GenBank/DDBJ whole genome shotgun (WGS) entry which is preliminary data.</text>
</comment>
<dbReference type="EMBL" id="BAAAVM010000001">
    <property type="protein sequence ID" value="GAA3116961.1"/>
    <property type="molecule type" value="Genomic_DNA"/>
</dbReference>
<reference evidence="3" key="1">
    <citation type="journal article" date="2019" name="Int. J. Syst. Evol. Microbiol.">
        <title>The Global Catalogue of Microorganisms (GCM) 10K type strain sequencing project: providing services to taxonomists for standard genome sequencing and annotation.</title>
        <authorList>
            <consortium name="The Broad Institute Genomics Platform"/>
            <consortium name="The Broad Institute Genome Sequencing Center for Infectious Disease"/>
            <person name="Wu L."/>
            <person name="Ma J."/>
        </authorList>
    </citation>
    <scope>NUCLEOTIDE SEQUENCE [LARGE SCALE GENOMIC DNA]</scope>
    <source>
        <strain evidence="3">JCM 11574</strain>
    </source>
</reference>
<organism evidence="2 3">
    <name type="scientific">Streptomyces rameus</name>
    <dbReference type="NCBI Taxonomy" id="68261"/>
    <lineage>
        <taxon>Bacteria</taxon>
        <taxon>Bacillati</taxon>
        <taxon>Actinomycetota</taxon>
        <taxon>Actinomycetes</taxon>
        <taxon>Kitasatosporales</taxon>
        <taxon>Streptomycetaceae</taxon>
        <taxon>Streptomyces</taxon>
    </lineage>
</organism>
<sequence length="89" mass="9166">MAAAGPYNVRGAPRCLRGGGPAGSSDATHHDHVRIGLRYLTRVTRTDVPAGVPTAGPAPPSHRWRPGFAGCAGRTGVGTLEGDTHREAT</sequence>
<evidence type="ECO:0000256" key="1">
    <source>
        <dbReference type="SAM" id="MobiDB-lite"/>
    </source>
</evidence>
<feature type="region of interest" description="Disordered" evidence="1">
    <location>
        <begin position="48"/>
        <end position="89"/>
    </location>
</feature>
<evidence type="ECO:0000313" key="3">
    <source>
        <dbReference type="Proteomes" id="UP001500893"/>
    </source>
</evidence>
<evidence type="ECO:0000313" key="2">
    <source>
        <dbReference type="EMBL" id="GAA3116961.1"/>
    </source>
</evidence>
<feature type="region of interest" description="Disordered" evidence="1">
    <location>
        <begin position="1"/>
        <end position="32"/>
    </location>
</feature>
<protein>
    <submittedName>
        <fullName evidence="2">Uncharacterized protein</fullName>
    </submittedName>
</protein>
<proteinExistence type="predicted"/>
<accession>A0ABP6MJS1</accession>
<keyword evidence="3" id="KW-1185">Reference proteome</keyword>
<dbReference type="Proteomes" id="UP001500893">
    <property type="component" value="Unassembled WGS sequence"/>
</dbReference>
<name>A0ABP6MJS1_9ACTN</name>